<feature type="compositionally biased region" description="Basic and acidic residues" evidence="1">
    <location>
        <begin position="35"/>
        <end position="52"/>
    </location>
</feature>
<comment type="caution">
    <text evidence="3">The sequence shown here is derived from an EMBL/GenBank/DDBJ whole genome shotgun (WGS) entry which is preliminary data.</text>
</comment>
<evidence type="ECO:0000256" key="1">
    <source>
        <dbReference type="SAM" id="MobiDB-lite"/>
    </source>
</evidence>
<dbReference type="InterPro" id="IPR045880">
    <property type="entry name" value="ZCF37"/>
</dbReference>
<feature type="region of interest" description="Disordered" evidence="1">
    <location>
        <begin position="247"/>
        <end position="266"/>
    </location>
</feature>
<protein>
    <recommendedName>
        <fullName evidence="5">ZCF37</fullName>
    </recommendedName>
</protein>
<dbReference type="Gramene" id="arahy.Tifrunner.gnm2.ann2.Ah08g125500.1">
    <property type="protein sequence ID" value="arahy.Tifrunner.gnm2.ann2.Ah08g125500.1-CDS-1"/>
    <property type="gene ID" value="arahy.Tifrunner.gnm2.ann2.Ah08g125500"/>
</dbReference>
<keyword evidence="2" id="KW-0472">Membrane</keyword>
<keyword evidence="4" id="KW-1185">Reference proteome</keyword>
<organism evidence="3 4">
    <name type="scientific">Arachis hypogaea</name>
    <name type="common">Peanut</name>
    <dbReference type="NCBI Taxonomy" id="3818"/>
    <lineage>
        <taxon>Eukaryota</taxon>
        <taxon>Viridiplantae</taxon>
        <taxon>Streptophyta</taxon>
        <taxon>Embryophyta</taxon>
        <taxon>Tracheophyta</taxon>
        <taxon>Spermatophyta</taxon>
        <taxon>Magnoliopsida</taxon>
        <taxon>eudicotyledons</taxon>
        <taxon>Gunneridae</taxon>
        <taxon>Pentapetalae</taxon>
        <taxon>rosids</taxon>
        <taxon>fabids</taxon>
        <taxon>Fabales</taxon>
        <taxon>Fabaceae</taxon>
        <taxon>Papilionoideae</taxon>
        <taxon>50 kb inversion clade</taxon>
        <taxon>dalbergioids sensu lato</taxon>
        <taxon>Dalbergieae</taxon>
        <taxon>Pterocarpus clade</taxon>
        <taxon>Arachis</taxon>
    </lineage>
</organism>
<dbReference type="STRING" id="3818.A0A445BUK0"/>
<keyword evidence="2" id="KW-1133">Transmembrane helix</keyword>
<accession>A0A445BUK0</accession>
<feature type="transmembrane region" description="Helical" evidence="2">
    <location>
        <begin position="169"/>
        <end position="190"/>
    </location>
</feature>
<dbReference type="OrthoDB" id="1932497at2759"/>
<dbReference type="AlphaFoldDB" id="A0A445BUK0"/>
<dbReference type="PANTHER" id="PTHR35275">
    <property type="entry name" value="ZCF37"/>
    <property type="match status" value="1"/>
</dbReference>
<dbReference type="PANTHER" id="PTHR35275:SF1">
    <property type="entry name" value="OS07G0585900 PROTEIN"/>
    <property type="match status" value="1"/>
</dbReference>
<reference evidence="3 4" key="1">
    <citation type="submission" date="2019-01" db="EMBL/GenBank/DDBJ databases">
        <title>Sequencing of cultivated peanut Arachis hypogaea provides insights into genome evolution and oil improvement.</title>
        <authorList>
            <person name="Chen X."/>
        </authorList>
    </citation>
    <scope>NUCLEOTIDE SEQUENCE [LARGE SCALE GENOMIC DNA]</scope>
    <source>
        <strain evidence="4">cv. Fuhuasheng</strain>
        <tissue evidence="3">Leaves</tissue>
    </source>
</reference>
<feature type="region of interest" description="Disordered" evidence="1">
    <location>
        <begin position="124"/>
        <end position="149"/>
    </location>
</feature>
<feature type="region of interest" description="Disordered" evidence="1">
    <location>
        <begin position="15"/>
        <end position="52"/>
    </location>
</feature>
<keyword evidence="2" id="KW-0812">Transmembrane</keyword>
<evidence type="ECO:0000313" key="4">
    <source>
        <dbReference type="Proteomes" id="UP000289738"/>
    </source>
</evidence>
<sequence length="266" mass="30685">MLSSIVCGFNLNHEEEDGACQSSSTSTPKKHSKRRDNNRDKNPYSTRGLDKFSELLAELDERRKKVYSKMNPHDISFVRFAYSDNDDFVPIVVKVKNKDQNQKKNSKRDDQEDEKLKVRVRHMTSFSEPMQKTSEKESKQQQQQQQPKLLESDNRSLLFSLDRMKYPSFYVPAVMILILVFLTVFGRSVATLCTCVLWYVIPVLSDISFSSSSSSSSKPIRKIMRNTNKKEYVRGLSEKKMVVMNKSLNSPSKDNGSPKHGHQNSW</sequence>
<name>A0A445BUK0_ARAHY</name>
<dbReference type="Proteomes" id="UP000289738">
    <property type="component" value="Chromosome A08"/>
</dbReference>
<dbReference type="EMBL" id="SDMP01000008">
    <property type="protein sequence ID" value="RYR42380.1"/>
    <property type="molecule type" value="Genomic_DNA"/>
</dbReference>
<gene>
    <name evidence="3" type="ORF">Ahy_A08g038852</name>
</gene>
<evidence type="ECO:0000313" key="3">
    <source>
        <dbReference type="EMBL" id="RYR42380.1"/>
    </source>
</evidence>
<evidence type="ECO:0000256" key="2">
    <source>
        <dbReference type="SAM" id="Phobius"/>
    </source>
</evidence>
<evidence type="ECO:0008006" key="5">
    <source>
        <dbReference type="Google" id="ProtNLM"/>
    </source>
</evidence>
<proteinExistence type="predicted"/>